<protein>
    <recommendedName>
        <fullName evidence="4">DUF349 domain-containing protein</fullName>
    </recommendedName>
</protein>
<dbReference type="Proteomes" id="UP000619761">
    <property type="component" value="Unassembled WGS sequence"/>
</dbReference>
<proteinExistence type="predicted"/>
<evidence type="ECO:0000313" key="3">
    <source>
        <dbReference type="Proteomes" id="UP000619761"/>
    </source>
</evidence>
<dbReference type="InterPro" id="IPR007139">
    <property type="entry name" value="DUF349"/>
</dbReference>
<accession>A0ABQ3ARU0</accession>
<evidence type="ECO:0000256" key="1">
    <source>
        <dbReference type="SAM" id="Coils"/>
    </source>
</evidence>
<organism evidence="2 3">
    <name type="scientific">Cellvibrio zantedeschiae</name>
    <dbReference type="NCBI Taxonomy" id="1237077"/>
    <lineage>
        <taxon>Bacteria</taxon>
        <taxon>Pseudomonadati</taxon>
        <taxon>Pseudomonadota</taxon>
        <taxon>Gammaproteobacteria</taxon>
        <taxon>Cellvibrionales</taxon>
        <taxon>Cellvibrionaceae</taxon>
        <taxon>Cellvibrio</taxon>
    </lineage>
</organism>
<comment type="caution">
    <text evidence="2">The sequence shown here is derived from an EMBL/GenBank/DDBJ whole genome shotgun (WGS) entry which is preliminary data.</text>
</comment>
<evidence type="ECO:0000313" key="2">
    <source>
        <dbReference type="EMBL" id="GGY65845.1"/>
    </source>
</evidence>
<feature type="coiled-coil region" evidence="1">
    <location>
        <begin position="241"/>
        <end position="280"/>
    </location>
</feature>
<gene>
    <name evidence="2" type="ORF">GCM10011613_07170</name>
</gene>
<reference evidence="3" key="1">
    <citation type="journal article" date="2019" name="Int. J. Syst. Evol. Microbiol.">
        <title>The Global Catalogue of Microorganisms (GCM) 10K type strain sequencing project: providing services to taxonomists for standard genome sequencing and annotation.</title>
        <authorList>
            <consortium name="The Broad Institute Genomics Platform"/>
            <consortium name="The Broad Institute Genome Sequencing Center for Infectious Disease"/>
            <person name="Wu L."/>
            <person name="Ma J."/>
        </authorList>
    </citation>
    <scope>NUCLEOTIDE SEQUENCE [LARGE SCALE GENOMIC DNA]</scope>
    <source>
        <strain evidence="3">KCTC 32239</strain>
    </source>
</reference>
<feature type="coiled-coil region" evidence="1">
    <location>
        <begin position="395"/>
        <end position="422"/>
    </location>
</feature>
<evidence type="ECO:0008006" key="4">
    <source>
        <dbReference type="Google" id="ProtNLM"/>
    </source>
</evidence>
<sequence length="941" mass="105517">MFMSFFARLLGKKPQPKPVEKKSTNLEVLSLDALVAVIKSGDDEALRIAAIQKITDQETLLSLAGITEASNLNAGIQKAAKQRLANLVDSGAINGEQLSQRISDKMALFALLGLTNNKQLFDDAFNAITDQAELAKFAVDGATSKLRQHAAEKITDKDILQQLLKDTKTKDKTVFKIVKEKCDAFKEDEKRSAEILASVAAVVQSLEQHSNRPFDGQFVAKFTYLQQQWDTKKADANSELIERVAQAVKKAQLTIDNISAEEVAQEKQRKAETAAAEERQAHIQQLQSILVSVVSSEVNVEETQALLKLLNSAWESLAAVKAPSASEQKIVNNLHRVIADELANHSAHGSLAAHKTRFEQLVTDASADANTYYQSLKKRVNGLAASFKEELPEVITSAQATYQEWEKAAEKKAAEIQSAQRHIAGLIRKANETVSSGVLGKALGIRRAIDEKLQSLEQLPNYLANQLEQLDETLTKLQDWKDYAVQPKKHELIAQLEALAGSKEHPETLANKIKRIQDEWRALSKGGKDQDQELWEKFHDLAQKVYQPCRDYFAEQATLRQNNLNSCKQLVAQLKDYLENHDWLNANWKEVEKVMRVARSEWRNYTPTDRAATQPILTEFENVLAGIQQKLHDEYAKNALLKKELITQAQQLVGLDDSRKATDEIKKLQTRWQAIGASLRKEEQQLWHEFRDVCDAVFAKRQQQSAEFKAELDANLTNAKNLIAELSSLSSLTAQALTDARKRVDEIRQEFTGLGQLPKTQVNEIKTAFNQAIEVFEKKIKDERVALKQQIWVNLFAANKIVNDYELALVKGKLPDLADQAELQTQIDSFTQWPAGGLKAIQQKLARARGDADLTENLNALRELCVRADILTDSATPASEQALRTAFQVNQLQQNFGRKTQDVATEIENLVFDWVAVGAVDSKDYEPLFERFNACRLKAAN</sequence>
<keyword evidence="3" id="KW-1185">Reference proteome</keyword>
<dbReference type="EMBL" id="BMYZ01000001">
    <property type="protein sequence ID" value="GGY65845.1"/>
    <property type="molecule type" value="Genomic_DNA"/>
</dbReference>
<name>A0ABQ3ARU0_9GAMM</name>
<keyword evidence="1" id="KW-0175">Coiled coil</keyword>
<dbReference type="Pfam" id="PF03993">
    <property type="entry name" value="DUF349"/>
    <property type="match status" value="3"/>
</dbReference>